<keyword evidence="6" id="KW-1185">Reference proteome</keyword>
<protein>
    <recommendedName>
        <fullName evidence="3">DNA-directed RNA polymerase subunit Rpo5</fullName>
        <ecNumber evidence="3">2.7.7.6</ecNumber>
    </recommendedName>
    <alternativeName>
        <fullName evidence="3">DNA-directed RNA polymerase subunit H</fullName>
    </alternativeName>
</protein>
<dbReference type="InterPro" id="IPR000783">
    <property type="entry name" value="RNA_pol_subH/Rpb5_C"/>
</dbReference>
<dbReference type="PANTHER" id="PTHR10535">
    <property type="entry name" value="DNA-DIRECTED RNA POLYMERASES I, II, AND III SUBUNIT RPABC1"/>
    <property type="match status" value="1"/>
</dbReference>
<accession>A0A498H5E9</accession>
<evidence type="ECO:0000313" key="6">
    <source>
        <dbReference type="Proteomes" id="UP000290932"/>
    </source>
</evidence>
<evidence type="ECO:0000256" key="1">
    <source>
        <dbReference type="ARBA" id="ARBA00022478"/>
    </source>
</evidence>
<sequence length="83" mass="9368">MSTSFDVIKHSMVPDHQIMSEEEVKTLLSTYEISLEQLPKIYHDDPAAKAIGGNIGDVVRIVRESRTAGRAESYRLVVKRPKK</sequence>
<evidence type="ECO:0000256" key="3">
    <source>
        <dbReference type="HAMAP-Rule" id="MF_00025"/>
    </source>
</evidence>
<dbReference type="RefSeq" id="WP_128692718.1">
    <property type="nucleotide sequence ID" value="NZ_LHQS01000001.1"/>
</dbReference>
<evidence type="ECO:0000313" key="5">
    <source>
        <dbReference type="EMBL" id="RXE56966.1"/>
    </source>
</evidence>
<comment type="similarity">
    <text evidence="3">Belongs to the archaeal Rpo5/eukaryotic RPB5 RNA polymerase subunit family.</text>
</comment>
<dbReference type="GO" id="GO:0000428">
    <property type="term" value="C:DNA-directed RNA polymerase complex"/>
    <property type="evidence" value="ECO:0007669"/>
    <property type="project" value="UniProtKB-KW"/>
</dbReference>
<dbReference type="Pfam" id="PF01191">
    <property type="entry name" value="RNA_pol_Rpb5_C"/>
    <property type="match status" value="1"/>
</dbReference>
<dbReference type="EMBL" id="LHQS01000001">
    <property type="protein sequence ID" value="RXE56966.1"/>
    <property type="molecule type" value="Genomic_DNA"/>
</dbReference>
<keyword evidence="2 3" id="KW-0804">Transcription</keyword>
<dbReference type="GO" id="GO:0006366">
    <property type="term" value="P:transcription by RNA polymerase II"/>
    <property type="evidence" value="ECO:0007669"/>
    <property type="project" value="TreeGrafter"/>
</dbReference>
<dbReference type="Gene3D" id="3.90.940.20">
    <property type="entry name" value="RPB5-like RNA polymerase subunit"/>
    <property type="match status" value="1"/>
</dbReference>
<dbReference type="OrthoDB" id="30537at2157"/>
<comment type="function">
    <text evidence="3">DNA-dependent RNA polymerase (RNAP) catalyzes the transcription of DNA into RNA using the four ribonucleoside triphosphates as substrates.</text>
</comment>
<proteinExistence type="inferred from homology"/>
<dbReference type="InterPro" id="IPR014381">
    <property type="entry name" value="Arch_Rpo5/euc_Rpb5"/>
</dbReference>
<comment type="subcellular location">
    <subcellularLocation>
        <location evidence="3">Cytoplasm</location>
    </subcellularLocation>
</comment>
<dbReference type="GO" id="GO:0005737">
    <property type="term" value="C:cytoplasm"/>
    <property type="evidence" value="ECO:0007669"/>
    <property type="project" value="UniProtKB-SubCell"/>
</dbReference>
<comment type="catalytic activity">
    <reaction evidence="3">
        <text>RNA(n) + a ribonucleoside 5'-triphosphate = RNA(n+1) + diphosphate</text>
        <dbReference type="Rhea" id="RHEA:21248"/>
        <dbReference type="Rhea" id="RHEA-COMP:14527"/>
        <dbReference type="Rhea" id="RHEA-COMP:17342"/>
        <dbReference type="ChEBI" id="CHEBI:33019"/>
        <dbReference type="ChEBI" id="CHEBI:61557"/>
        <dbReference type="ChEBI" id="CHEBI:140395"/>
        <dbReference type="EC" id="2.7.7.6"/>
    </reaction>
</comment>
<feature type="domain" description="RNA polymerase subunit H/Rpb5 C-terminal" evidence="4">
    <location>
        <begin position="5"/>
        <end position="77"/>
    </location>
</feature>
<name>A0A498H5E9_9EURY</name>
<dbReference type="NCBIfam" id="NF007129">
    <property type="entry name" value="PRK09570.1"/>
    <property type="match status" value="1"/>
</dbReference>
<dbReference type="SUPFAM" id="SSF55287">
    <property type="entry name" value="RPB5-like RNA polymerase subunit"/>
    <property type="match status" value="1"/>
</dbReference>
<evidence type="ECO:0000259" key="4">
    <source>
        <dbReference type="Pfam" id="PF01191"/>
    </source>
</evidence>
<keyword evidence="3" id="KW-0548">Nucleotidyltransferase</keyword>
<keyword evidence="3" id="KW-0808">Transferase</keyword>
<dbReference type="AlphaFoldDB" id="A0A498H5E9"/>
<organism evidence="5 6">
    <name type="scientific">Methanoculleus taiwanensis</name>
    <dbReference type="NCBI Taxonomy" id="1550565"/>
    <lineage>
        <taxon>Archaea</taxon>
        <taxon>Methanobacteriati</taxon>
        <taxon>Methanobacteriota</taxon>
        <taxon>Stenosarchaea group</taxon>
        <taxon>Methanomicrobia</taxon>
        <taxon>Methanomicrobiales</taxon>
        <taxon>Methanomicrobiaceae</taxon>
        <taxon>Methanoculleus</taxon>
    </lineage>
</organism>
<dbReference type="GO" id="GO:0003677">
    <property type="term" value="F:DNA binding"/>
    <property type="evidence" value="ECO:0007669"/>
    <property type="project" value="InterPro"/>
</dbReference>
<gene>
    <name evidence="3" type="primary">rpo5</name>
    <name evidence="3" type="synonym">rpoH</name>
    <name evidence="5" type="ORF">ABH15_02160</name>
</gene>
<dbReference type="InterPro" id="IPR035913">
    <property type="entry name" value="RPB5-like_sf"/>
</dbReference>
<dbReference type="GO" id="GO:0042797">
    <property type="term" value="P:tRNA transcription by RNA polymerase III"/>
    <property type="evidence" value="ECO:0007669"/>
    <property type="project" value="TreeGrafter"/>
</dbReference>
<reference evidence="5 6" key="1">
    <citation type="journal article" date="2015" name="Int. J. Syst. Evol. Microbiol.">
        <title>Methanoculleus taiwanensis sp. nov., a methanogen isolated from deep marine sediment at the deformation front area near Taiwan.</title>
        <authorList>
            <person name="Weng C.Y."/>
            <person name="Chen S.C."/>
            <person name="Lai M.C."/>
            <person name="Wu S.Y."/>
            <person name="Lin S."/>
            <person name="Yang T.F."/>
            <person name="Chen P.C."/>
        </authorList>
    </citation>
    <scope>NUCLEOTIDE SEQUENCE [LARGE SCALE GENOMIC DNA]</scope>
    <source>
        <strain evidence="5 6">CYW4</strain>
    </source>
</reference>
<dbReference type="HAMAP" id="MF_00025">
    <property type="entry name" value="RNApol_Rpo5_RPB5"/>
    <property type="match status" value="1"/>
</dbReference>
<dbReference type="Proteomes" id="UP000290932">
    <property type="component" value="Unassembled WGS sequence"/>
</dbReference>
<evidence type="ECO:0000256" key="2">
    <source>
        <dbReference type="ARBA" id="ARBA00023163"/>
    </source>
</evidence>
<dbReference type="PANTHER" id="PTHR10535:SF0">
    <property type="entry name" value="DNA-DIRECTED RNA POLYMERASES I, II, AND III SUBUNIT RPABC1"/>
    <property type="match status" value="1"/>
</dbReference>
<dbReference type="GO" id="GO:0006362">
    <property type="term" value="P:transcription elongation by RNA polymerase I"/>
    <property type="evidence" value="ECO:0007669"/>
    <property type="project" value="TreeGrafter"/>
</dbReference>
<keyword evidence="3" id="KW-0963">Cytoplasm</keyword>
<comment type="subunit">
    <text evidence="3">Part of the RNA polymerase complex.</text>
</comment>
<keyword evidence="1 3" id="KW-0240">DNA-directed RNA polymerase</keyword>
<dbReference type="GO" id="GO:0003899">
    <property type="term" value="F:DNA-directed RNA polymerase activity"/>
    <property type="evidence" value="ECO:0007669"/>
    <property type="project" value="UniProtKB-UniRule"/>
</dbReference>
<comment type="caution">
    <text evidence="5">The sequence shown here is derived from an EMBL/GenBank/DDBJ whole genome shotgun (WGS) entry which is preliminary data.</text>
</comment>
<dbReference type="EC" id="2.7.7.6" evidence="3"/>